<dbReference type="GO" id="GO:0005886">
    <property type="term" value="C:plasma membrane"/>
    <property type="evidence" value="ECO:0007669"/>
    <property type="project" value="UniProtKB-SubCell"/>
</dbReference>
<proteinExistence type="predicted"/>
<keyword evidence="10" id="KW-1185">Reference proteome</keyword>
<dbReference type="OrthoDB" id="5976143at2759"/>
<dbReference type="EMBL" id="CACRXK020002389">
    <property type="protein sequence ID" value="CAB3994090.1"/>
    <property type="molecule type" value="Genomic_DNA"/>
</dbReference>
<evidence type="ECO:0000256" key="5">
    <source>
        <dbReference type="ARBA" id="ARBA00023040"/>
    </source>
</evidence>
<evidence type="ECO:0000256" key="4">
    <source>
        <dbReference type="ARBA" id="ARBA00022989"/>
    </source>
</evidence>
<keyword evidence="2" id="KW-1003">Cell membrane</keyword>
<evidence type="ECO:0000256" key="3">
    <source>
        <dbReference type="ARBA" id="ARBA00022692"/>
    </source>
</evidence>
<dbReference type="Pfam" id="PF00001">
    <property type="entry name" value="7tm_1"/>
    <property type="match status" value="1"/>
</dbReference>
<gene>
    <name evidence="9" type="ORF">PACLA_8A079173</name>
</gene>
<keyword evidence="8" id="KW-0807">Transducer</keyword>
<dbReference type="PRINTS" id="PR00237">
    <property type="entry name" value="GPCRRHODOPSN"/>
</dbReference>
<dbReference type="GO" id="GO:0007187">
    <property type="term" value="P:G protein-coupled receptor signaling pathway, coupled to cyclic nucleotide second messenger"/>
    <property type="evidence" value="ECO:0007669"/>
    <property type="project" value="TreeGrafter"/>
</dbReference>
<dbReference type="InterPro" id="IPR000276">
    <property type="entry name" value="GPCR_Rhodpsn"/>
</dbReference>
<dbReference type="GO" id="GO:0045202">
    <property type="term" value="C:synapse"/>
    <property type="evidence" value="ECO:0007669"/>
    <property type="project" value="GOC"/>
</dbReference>
<organism evidence="9 10">
    <name type="scientific">Paramuricea clavata</name>
    <name type="common">Red gorgonian</name>
    <name type="synonym">Violescent sea-whip</name>
    <dbReference type="NCBI Taxonomy" id="317549"/>
    <lineage>
        <taxon>Eukaryota</taxon>
        <taxon>Metazoa</taxon>
        <taxon>Cnidaria</taxon>
        <taxon>Anthozoa</taxon>
        <taxon>Octocorallia</taxon>
        <taxon>Malacalcyonacea</taxon>
        <taxon>Plexauridae</taxon>
        <taxon>Paramuricea</taxon>
    </lineage>
</organism>
<evidence type="ECO:0000256" key="1">
    <source>
        <dbReference type="ARBA" id="ARBA00004651"/>
    </source>
</evidence>
<dbReference type="SMART" id="SM01381">
    <property type="entry name" value="7TM_GPCR_Srsx"/>
    <property type="match status" value="1"/>
</dbReference>
<evidence type="ECO:0000256" key="2">
    <source>
        <dbReference type="ARBA" id="ARBA00022475"/>
    </source>
</evidence>
<dbReference type="GO" id="GO:0030594">
    <property type="term" value="F:neurotransmitter receptor activity"/>
    <property type="evidence" value="ECO:0007669"/>
    <property type="project" value="TreeGrafter"/>
</dbReference>
<evidence type="ECO:0000256" key="8">
    <source>
        <dbReference type="ARBA" id="ARBA00023224"/>
    </source>
</evidence>
<comment type="subcellular location">
    <subcellularLocation>
        <location evidence="1">Cell membrane</location>
        <topology evidence="1">Multi-pass membrane protein</topology>
    </subcellularLocation>
</comment>
<evidence type="ECO:0000256" key="7">
    <source>
        <dbReference type="ARBA" id="ARBA00023170"/>
    </source>
</evidence>
<dbReference type="InterPro" id="IPR017452">
    <property type="entry name" value="GPCR_Rhodpsn_7TM"/>
</dbReference>
<protein>
    <submittedName>
        <fullName evidence="9">5-hydroxytryptamine receptor 1-like</fullName>
    </submittedName>
</protein>
<dbReference type="PANTHER" id="PTHR24247">
    <property type="entry name" value="5-HYDROXYTRYPTAMINE RECEPTOR"/>
    <property type="match status" value="1"/>
</dbReference>
<dbReference type="PANTHER" id="PTHR24247:SF202">
    <property type="entry name" value="5-HYDROXYTRYPTAMINE RECEPTOR 1"/>
    <property type="match status" value="1"/>
</dbReference>
<evidence type="ECO:0000256" key="6">
    <source>
        <dbReference type="ARBA" id="ARBA00023136"/>
    </source>
</evidence>
<accession>A0A7D9I185</accession>
<dbReference type="GO" id="GO:0004993">
    <property type="term" value="F:G protein-coupled serotonin receptor activity"/>
    <property type="evidence" value="ECO:0007669"/>
    <property type="project" value="TreeGrafter"/>
</dbReference>
<keyword evidence="4" id="KW-1133">Transmembrane helix</keyword>
<dbReference type="Gene3D" id="1.20.1070.10">
    <property type="entry name" value="Rhodopsin 7-helix transmembrane proteins"/>
    <property type="match status" value="1"/>
</dbReference>
<dbReference type="GO" id="GO:0030425">
    <property type="term" value="C:dendrite"/>
    <property type="evidence" value="ECO:0007669"/>
    <property type="project" value="TreeGrafter"/>
</dbReference>
<keyword evidence="5" id="KW-0297">G-protein coupled receptor</keyword>
<comment type="caution">
    <text evidence="9">The sequence shown here is derived from an EMBL/GenBank/DDBJ whole genome shotgun (WGS) entry which is preliminary data.</text>
</comment>
<name>A0A7D9I185_PARCT</name>
<dbReference type="GO" id="GO:0007268">
    <property type="term" value="P:chemical synaptic transmission"/>
    <property type="evidence" value="ECO:0007669"/>
    <property type="project" value="TreeGrafter"/>
</dbReference>
<keyword evidence="3" id="KW-0812">Transmembrane</keyword>
<dbReference type="SUPFAM" id="SSF81321">
    <property type="entry name" value="Family A G protein-coupled receptor-like"/>
    <property type="match status" value="1"/>
</dbReference>
<sequence length="391" mass="45452">MLPNNITVCDQINQTNDENYYDENYYDETYITGDEIYSILDLVIQDHIWEIEKIMLIFIAIFTVLGNTLVLVATWKEKSLHQPNKYFIASRAVADLLVGIFVAPLWLFRFYKTESDEPQHETIPFYHLCDFIIWIDGFALTASIYTLTFISYKRCLNMSKARCNRSQMTTFKSLKIIFIIWLISTVFASYAATPYSGSIGILFTADVCLFHISKNFYTFEAVNVLILPTAVMVIMYARTFLVAYIAKRQNISQNGTNGELGQSWNHPKKQIIFLRDLKVIRTLFVAVGVFIVCWGPYLIWILLKFYDPDVFDEDENSTSYWYSFLISRVVVFTLPLINSLCNPIIYACLDKKYKKACKHLFQQIMCRPISRKRQPPEVSTELRPSETTTLT</sequence>
<evidence type="ECO:0000313" key="10">
    <source>
        <dbReference type="Proteomes" id="UP001152795"/>
    </source>
</evidence>
<dbReference type="Proteomes" id="UP001152795">
    <property type="component" value="Unassembled WGS sequence"/>
</dbReference>
<dbReference type="AlphaFoldDB" id="A0A7D9I185"/>
<reference evidence="9" key="1">
    <citation type="submission" date="2020-04" db="EMBL/GenBank/DDBJ databases">
        <authorList>
            <person name="Alioto T."/>
            <person name="Alioto T."/>
            <person name="Gomez Garrido J."/>
        </authorList>
    </citation>
    <scope>NUCLEOTIDE SEQUENCE</scope>
    <source>
        <strain evidence="9">A484AB</strain>
    </source>
</reference>
<keyword evidence="7 9" id="KW-0675">Receptor</keyword>
<evidence type="ECO:0000313" key="9">
    <source>
        <dbReference type="EMBL" id="CAB3994090.1"/>
    </source>
</evidence>
<dbReference type="PROSITE" id="PS50262">
    <property type="entry name" value="G_PROTEIN_RECEP_F1_2"/>
    <property type="match status" value="1"/>
</dbReference>
<keyword evidence="6" id="KW-0472">Membrane</keyword>